<dbReference type="AlphaFoldDB" id="A0A3M7QUG1"/>
<dbReference type="Proteomes" id="UP000276133">
    <property type="component" value="Unassembled WGS sequence"/>
</dbReference>
<sequence>MNLDIIIHIAMKPNALPVFVLNRIKVVKQNGKYYHDSLTDSEVILLKSSQDLKKEVTGDITK</sequence>
<dbReference type="OrthoDB" id="10043470at2759"/>
<dbReference type="EMBL" id="REGN01005069">
    <property type="protein sequence ID" value="RNA14982.1"/>
    <property type="molecule type" value="Genomic_DNA"/>
</dbReference>
<evidence type="ECO:0000313" key="1">
    <source>
        <dbReference type="EMBL" id="RNA14982.1"/>
    </source>
</evidence>
<accession>A0A3M7QUG1</accession>
<keyword evidence="2" id="KW-1185">Reference proteome</keyword>
<proteinExistence type="predicted"/>
<organism evidence="1 2">
    <name type="scientific">Brachionus plicatilis</name>
    <name type="common">Marine rotifer</name>
    <name type="synonym">Brachionus muelleri</name>
    <dbReference type="NCBI Taxonomy" id="10195"/>
    <lineage>
        <taxon>Eukaryota</taxon>
        <taxon>Metazoa</taxon>
        <taxon>Spiralia</taxon>
        <taxon>Gnathifera</taxon>
        <taxon>Rotifera</taxon>
        <taxon>Eurotatoria</taxon>
        <taxon>Monogononta</taxon>
        <taxon>Pseudotrocha</taxon>
        <taxon>Ploima</taxon>
        <taxon>Brachionidae</taxon>
        <taxon>Brachionus</taxon>
    </lineage>
</organism>
<gene>
    <name evidence="1" type="ORF">BpHYR1_005033</name>
</gene>
<evidence type="ECO:0000313" key="2">
    <source>
        <dbReference type="Proteomes" id="UP000276133"/>
    </source>
</evidence>
<protein>
    <submittedName>
        <fullName evidence="1">Uncharacterized protein</fullName>
    </submittedName>
</protein>
<reference evidence="1 2" key="1">
    <citation type="journal article" date="2018" name="Sci. Rep.">
        <title>Genomic signatures of local adaptation to the degree of environmental predictability in rotifers.</title>
        <authorList>
            <person name="Franch-Gras L."/>
            <person name="Hahn C."/>
            <person name="Garcia-Roger E.M."/>
            <person name="Carmona M.J."/>
            <person name="Serra M."/>
            <person name="Gomez A."/>
        </authorList>
    </citation>
    <scope>NUCLEOTIDE SEQUENCE [LARGE SCALE GENOMIC DNA]</scope>
    <source>
        <strain evidence="1">HYR1</strain>
    </source>
</reference>
<name>A0A3M7QUG1_BRAPC</name>
<comment type="caution">
    <text evidence="1">The sequence shown here is derived from an EMBL/GenBank/DDBJ whole genome shotgun (WGS) entry which is preliminary data.</text>
</comment>